<keyword evidence="7" id="KW-0568">Pathogenesis-related protein</keyword>
<dbReference type="GO" id="GO:0006952">
    <property type="term" value="P:defense response"/>
    <property type="evidence" value="ECO:0007669"/>
    <property type="project" value="UniProtKB-KW"/>
</dbReference>
<dbReference type="InterPro" id="IPR004326">
    <property type="entry name" value="Mlo"/>
</dbReference>
<dbReference type="Proteomes" id="UP001237642">
    <property type="component" value="Unassembled WGS sequence"/>
</dbReference>
<sequence>MKLEYTPTWVVAAVCTVIVGISLAVERLLHYTGKYLKKKNQKPLFEALQKIKEGILFTFIYNSWSERMVEVDKSRVVTLSDRVGGPADSTCAQVPNIYSSYKARCQKHCLPWYWASAYKLHWFCISSNLYASGIQGHLNDTSTYPIGI</sequence>
<accession>A0AAD8HE46</accession>
<dbReference type="GO" id="GO:0016020">
    <property type="term" value="C:membrane"/>
    <property type="evidence" value="ECO:0007669"/>
    <property type="project" value="UniProtKB-SubCell"/>
</dbReference>
<keyword evidence="6 8" id="KW-0472">Membrane</keyword>
<evidence type="ECO:0000256" key="8">
    <source>
        <dbReference type="SAM" id="Phobius"/>
    </source>
</evidence>
<proteinExistence type="inferred from homology"/>
<keyword evidence="3 8" id="KW-0812">Transmembrane</keyword>
<evidence type="ECO:0000256" key="6">
    <source>
        <dbReference type="ARBA" id="ARBA00023136"/>
    </source>
</evidence>
<reference evidence="9" key="2">
    <citation type="submission" date="2023-05" db="EMBL/GenBank/DDBJ databases">
        <authorList>
            <person name="Schelkunov M.I."/>
        </authorList>
    </citation>
    <scope>NUCLEOTIDE SEQUENCE</scope>
    <source>
        <strain evidence="9">Hsosn_3</strain>
        <tissue evidence="9">Leaf</tissue>
    </source>
</reference>
<comment type="subcellular location">
    <subcellularLocation>
        <location evidence="1">Membrane</location>
        <topology evidence="1">Multi-pass membrane protein</topology>
    </subcellularLocation>
</comment>
<feature type="transmembrane region" description="Helical" evidence="8">
    <location>
        <begin position="6"/>
        <end position="29"/>
    </location>
</feature>
<dbReference type="Pfam" id="PF03094">
    <property type="entry name" value="Mlo"/>
    <property type="match status" value="1"/>
</dbReference>
<keyword evidence="4" id="KW-0611">Plant defense</keyword>
<gene>
    <name evidence="9" type="ORF">POM88_041090</name>
</gene>
<keyword evidence="5 8" id="KW-1133">Transmembrane helix</keyword>
<evidence type="ECO:0000256" key="5">
    <source>
        <dbReference type="ARBA" id="ARBA00022989"/>
    </source>
</evidence>
<evidence type="ECO:0000313" key="9">
    <source>
        <dbReference type="EMBL" id="KAK1365529.1"/>
    </source>
</evidence>
<protein>
    <submittedName>
        <fullName evidence="9">Uncharacterized protein</fullName>
    </submittedName>
</protein>
<reference evidence="9" key="1">
    <citation type="submission" date="2023-02" db="EMBL/GenBank/DDBJ databases">
        <title>Genome of toxic invasive species Heracleum sosnowskyi carries increased number of genes despite the absence of recent whole-genome duplications.</title>
        <authorList>
            <person name="Schelkunov M."/>
            <person name="Shtratnikova V."/>
            <person name="Makarenko M."/>
            <person name="Klepikova A."/>
            <person name="Omelchenko D."/>
            <person name="Novikova G."/>
            <person name="Obukhova E."/>
            <person name="Bogdanov V."/>
            <person name="Penin A."/>
            <person name="Logacheva M."/>
        </authorList>
    </citation>
    <scope>NUCLEOTIDE SEQUENCE</scope>
    <source>
        <strain evidence="9">Hsosn_3</strain>
        <tissue evidence="9">Leaf</tissue>
    </source>
</reference>
<evidence type="ECO:0000256" key="1">
    <source>
        <dbReference type="ARBA" id="ARBA00004141"/>
    </source>
</evidence>
<evidence type="ECO:0000256" key="7">
    <source>
        <dbReference type="ARBA" id="ARBA00023265"/>
    </source>
</evidence>
<dbReference type="PANTHER" id="PTHR31942">
    <property type="entry name" value="MLO-LIKE PROTEIN 1"/>
    <property type="match status" value="1"/>
</dbReference>
<comment type="similarity">
    <text evidence="2">Belongs to the MLO family.</text>
</comment>
<keyword evidence="10" id="KW-1185">Reference proteome</keyword>
<dbReference type="PANTHER" id="PTHR31942:SF52">
    <property type="entry name" value="MLO-LIKE PROTEIN 1"/>
    <property type="match status" value="1"/>
</dbReference>
<dbReference type="AlphaFoldDB" id="A0AAD8HE46"/>
<evidence type="ECO:0000313" key="10">
    <source>
        <dbReference type="Proteomes" id="UP001237642"/>
    </source>
</evidence>
<evidence type="ECO:0000256" key="3">
    <source>
        <dbReference type="ARBA" id="ARBA00022692"/>
    </source>
</evidence>
<name>A0AAD8HE46_9APIA</name>
<comment type="caution">
    <text evidence="9">The sequence shown here is derived from an EMBL/GenBank/DDBJ whole genome shotgun (WGS) entry which is preliminary data.</text>
</comment>
<dbReference type="EMBL" id="JAUIZM010000009">
    <property type="protein sequence ID" value="KAK1365529.1"/>
    <property type="molecule type" value="Genomic_DNA"/>
</dbReference>
<organism evidence="9 10">
    <name type="scientific">Heracleum sosnowskyi</name>
    <dbReference type="NCBI Taxonomy" id="360622"/>
    <lineage>
        <taxon>Eukaryota</taxon>
        <taxon>Viridiplantae</taxon>
        <taxon>Streptophyta</taxon>
        <taxon>Embryophyta</taxon>
        <taxon>Tracheophyta</taxon>
        <taxon>Spermatophyta</taxon>
        <taxon>Magnoliopsida</taxon>
        <taxon>eudicotyledons</taxon>
        <taxon>Gunneridae</taxon>
        <taxon>Pentapetalae</taxon>
        <taxon>asterids</taxon>
        <taxon>campanulids</taxon>
        <taxon>Apiales</taxon>
        <taxon>Apiaceae</taxon>
        <taxon>Apioideae</taxon>
        <taxon>apioid superclade</taxon>
        <taxon>Tordylieae</taxon>
        <taxon>Tordyliinae</taxon>
        <taxon>Heracleum</taxon>
    </lineage>
</organism>
<evidence type="ECO:0000256" key="4">
    <source>
        <dbReference type="ARBA" id="ARBA00022821"/>
    </source>
</evidence>
<evidence type="ECO:0000256" key="2">
    <source>
        <dbReference type="ARBA" id="ARBA00006574"/>
    </source>
</evidence>